<dbReference type="PROSITE" id="PS00138">
    <property type="entry name" value="SUBTILASE_SER"/>
    <property type="match status" value="1"/>
</dbReference>
<dbReference type="PROSITE" id="PS51170">
    <property type="entry name" value="CW"/>
    <property type="match status" value="3"/>
</dbReference>
<evidence type="ECO:0000256" key="7">
    <source>
        <dbReference type="ARBA" id="ARBA00022801"/>
    </source>
</evidence>
<dbReference type="Gene3D" id="3.50.30.30">
    <property type="match status" value="1"/>
</dbReference>
<dbReference type="SUPFAM" id="SSF69360">
    <property type="entry name" value="Cell wall binding repeat"/>
    <property type="match status" value="1"/>
</dbReference>
<dbReference type="PROSITE" id="PS51892">
    <property type="entry name" value="SUBTILASE"/>
    <property type="match status" value="1"/>
</dbReference>
<dbReference type="CDD" id="cd07475">
    <property type="entry name" value="Peptidases_S8_C5a_Peptidase"/>
    <property type="match status" value="1"/>
</dbReference>
<comment type="similarity">
    <text evidence="1 10 11">Belongs to the peptidase S8 family.</text>
</comment>
<dbReference type="InterPro" id="IPR003137">
    <property type="entry name" value="PA_domain"/>
</dbReference>
<evidence type="ECO:0000313" key="17">
    <source>
        <dbReference type="Proteomes" id="UP001519308"/>
    </source>
</evidence>
<dbReference type="PANTHER" id="PTHR43806">
    <property type="entry name" value="PEPTIDASE S8"/>
    <property type="match status" value="1"/>
</dbReference>
<dbReference type="InterPro" id="IPR046450">
    <property type="entry name" value="PA_dom_sf"/>
</dbReference>
<dbReference type="Pfam" id="PF02225">
    <property type="entry name" value="PA"/>
    <property type="match status" value="1"/>
</dbReference>
<dbReference type="RefSeq" id="WP_021284273.1">
    <property type="nucleotide sequence ID" value="NZ_JAGGLL010000015.1"/>
</dbReference>
<evidence type="ECO:0000256" key="1">
    <source>
        <dbReference type="ARBA" id="ARBA00011073"/>
    </source>
</evidence>
<dbReference type="InterPro" id="IPR013783">
    <property type="entry name" value="Ig-like_fold"/>
</dbReference>
<dbReference type="InterPro" id="IPR010435">
    <property type="entry name" value="C5a/SBT2-like_Fn3"/>
</dbReference>
<feature type="domain" description="Inhibitor I9" evidence="14">
    <location>
        <begin position="86"/>
        <end position="170"/>
    </location>
</feature>
<dbReference type="Gene3D" id="2.10.270.10">
    <property type="entry name" value="Cholin Binding"/>
    <property type="match status" value="1"/>
</dbReference>
<dbReference type="CDD" id="cd02133">
    <property type="entry name" value="PA_C5a_like"/>
    <property type="match status" value="1"/>
</dbReference>
<keyword evidence="6" id="KW-0677">Repeat</keyword>
<dbReference type="InterPro" id="IPR022398">
    <property type="entry name" value="Peptidase_S8_His-AS"/>
</dbReference>
<evidence type="ECO:0000256" key="10">
    <source>
        <dbReference type="PROSITE-ProRule" id="PRU01240"/>
    </source>
</evidence>
<dbReference type="InterPro" id="IPR000209">
    <property type="entry name" value="Peptidase_S8/S53_dom"/>
</dbReference>
<name>A0ABS4K513_9CLOT</name>
<dbReference type="Pfam" id="PF19127">
    <property type="entry name" value="Choline_bind_3"/>
    <property type="match status" value="2"/>
</dbReference>
<organism evidence="16 17">
    <name type="scientific">Clostridium punense</name>
    <dbReference type="NCBI Taxonomy" id="1054297"/>
    <lineage>
        <taxon>Bacteria</taxon>
        <taxon>Bacillati</taxon>
        <taxon>Bacillota</taxon>
        <taxon>Clostridia</taxon>
        <taxon>Eubacteriales</taxon>
        <taxon>Clostridiaceae</taxon>
        <taxon>Clostridium</taxon>
    </lineage>
</organism>
<dbReference type="Pfam" id="PF06280">
    <property type="entry name" value="fn3_5"/>
    <property type="match status" value="1"/>
</dbReference>
<keyword evidence="3" id="KW-0964">Secreted</keyword>
<dbReference type="InterPro" id="IPR023827">
    <property type="entry name" value="Peptidase_S8_Asp-AS"/>
</dbReference>
<dbReference type="Gene3D" id="3.40.50.200">
    <property type="entry name" value="Peptidase S8/S53 domain"/>
    <property type="match status" value="1"/>
</dbReference>
<dbReference type="InterPro" id="IPR034216">
    <property type="entry name" value="C5a_Peptidase"/>
</dbReference>
<keyword evidence="5" id="KW-0732">Signal</keyword>
<dbReference type="PROSITE" id="PS00137">
    <property type="entry name" value="SUBTILASE_HIS"/>
    <property type="match status" value="1"/>
</dbReference>
<dbReference type="InterPro" id="IPR018337">
    <property type="entry name" value="Cell_wall/Cho-bd_repeat"/>
</dbReference>
<feature type="active site" description="Charge relay system" evidence="10">
    <location>
        <position position="267"/>
    </location>
</feature>
<protein>
    <submittedName>
        <fullName evidence="16">Lactocepin</fullName>
        <ecNumber evidence="16">3.4.21.96</ecNumber>
    </submittedName>
</protein>
<evidence type="ECO:0000256" key="5">
    <source>
        <dbReference type="ARBA" id="ARBA00022729"/>
    </source>
</evidence>
<dbReference type="Pfam" id="PF00082">
    <property type="entry name" value="Peptidase_S8"/>
    <property type="match status" value="1"/>
</dbReference>
<dbReference type="Proteomes" id="UP001519308">
    <property type="component" value="Unassembled WGS sequence"/>
</dbReference>
<evidence type="ECO:0000259" key="12">
    <source>
        <dbReference type="Pfam" id="PF00082"/>
    </source>
</evidence>
<evidence type="ECO:0000259" key="13">
    <source>
        <dbReference type="Pfam" id="PF02225"/>
    </source>
</evidence>
<dbReference type="GO" id="GO:0016787">
    <property type="term" value="F:hydrolase activity"/>
    <property type="evidence" value="ECO:0007669"/>
    <property type="project" value="UniProtKB-KW"/>
</dbReference>
<dbReference type="Pfam" id="PF05922">
    <property type="entry name" value="Inhibitor_I9"/>
    <property type="match status" value="1"/>
</dbReference>
<feature type="repeat" description="Cell wall-binding" evidence="9">
    <location>
        <begin position="1297"/>
        <end position="1316"/>
    </location>
</feature>
<evidence type="ECO:0000256" key="8">
    <source>
        <dbReference type="ARBA" id="ARBA00022825"/>
    </source>
</evidence>
<dbReference type="InterPro" id="IPR015500">
    <property type="entry name" value="Peptidase_S8_subtilisin-rel"/>
</dbReference>
<feature type="active site" description="Charge relay system" evidence="10">
    <location>
        <position position="599"/>
    </location>
</feature>
<feature type="domain" description="C5a peptidase/Subtilisin-like protease SBT2-like Fn3-like" evidence="15">
    <location>
        <begin position="686"/>
        <end position="794"/>
    </location>
</feature>
<dbReference type="EMBL" id="JAGGLL010000015">
    <property type="protein sequence ID" value="MBP2022350.1"/>
    <property type="molecule type" value="Genomic_DNA"/>
</dbReference>
<evidence type="ECO:0000256" key="4">
    <source>
        <dbReference type="ARBA" id="ARBA00022670"/>
    </source>
</evidence>
<evidence type="ECO:0000259" key="14">
    <source>
        <dbReference type="Pfam" id="PF05922"/>
    </source>
</evidence>
<dbReference type="SUPFAM" id="SSF52743">
    <property type="entry name" value="Subtilisin-like"/>
    <property type="match status" value="1"/>
</dbReference>
<feature type="active site" description="Charge relay system" evidence="10">
    <location>
        <position position="202"/>
    </location>
</feature>
<keyword evidence="7 10" id="KW-0378">Hydrolase</keyword>
<dbReference type="PRINTS" id="PR00723">
    <property type="entry name" value="SUBTILISIN"/>
</dbReference>
<dbReference type="PANTHER" id="PTHR43806:SF11">
    <property type="entry name" value="CEREVISIN-RELATED"/>
    <property type="match status" value="1"/>
</dbReference>
<dbReference type="InterPro" id="IPR050131">
    <property type="entry name" value="Peptidase_S8_subtilisin-like"/>
</dbReference>
<evidence type="ECO:0000256" key="9">
    <source>
        <dbReference type="PROSITE-ProRule" id="PRU00591"/>
    </source>
</evidence>
<keyword evidence="8 10" id="KW-0720">Serine protease</keyword>
<feature type="domain" description="PA" evidence="13">
    <location>
        <begin position="448"/>
        <end position="529"/>
    </location>
</feature>
<proteinExistence type="inferred from homology"/>
<dbReference type="InterPro" id="IPR036852">
    <property type="entry name" value="Peptidase_S8/S53_dom_sf"/>
</dbReference>
<keyword evidence="4 10" id="KW-0645">Protease</keyword>
<gene>
    <name evidence="16" type="ORF">J2Z44_002171</name>
</gene>
<dbReference type="InterPro" id="IPR023828">
    <property type="entry name" value="Peptidase_S8_Ser-AS"/>
</dbReference>
<feature type="domain" description="Peptidase S8/S53" evidence="12">
    <location>
        <begin position="193"/>
        <end position="661"/>
    </location>
</feature>
<evidence type="ECO:0000256" key="2">
    <source>
        <dbReference type="ARBA" id="ARBA00022512"/>
    </source>
</evidence>
<feature type="repeat" description="Cell wall-binding" evidence="9">
    <location>
        <begin position="1337"/>
        <end position="1356"/>
    </location>
</feature>
<sequence>MKDTFRKGMSKTLVCLIAASTMVTSVQARQAKAEDSLEKVLKEAIYKNIESNVASNDKFAGVPQKEEVKDDNANVKAEDPSEVVRVIVQLEAPAAADTAENGKATMAQVDAVKSTQLKVMTEAKKIQGSKIRHSYGNLINGFSMEVKRGEIESLEKIPGVKKVTEAKNYYVDMNYSKELTQAKEVWEQYKYQGEGTLISIIDTGIDHNHKDMRLDQDGKDKAKLTKSAVEKKIEELGRGTYLSDKVPFGYNYADKNITAKDLTDSMHGMHVAGIAAANGEDSEVEKGAAVDGVAPDAQLLAMKVFSNGPLSSGAWTDDVVAAIEDSVLLGADVINMSLGSNAGFMDPEDPEQIAIKRATDAGVSVVVSAGNSQYSTAPYKFDSMKDIGVVGSPGVAKDTLQVANFENNNVTSPALTLNVDGAKGGMFGYTQSDVPVSVAFKADQQLEVVHCGLGKVEDFTGKDIKGKIALIERGEIGFLDKKVNAQAAGAAGVIVYNNAAGGESYISMIANPDAKIPGVFIKRSSGLKIKEALDAKKKVALVFGNETVSEANADAGDFDDSTSWGTAPNLEFKPEISAPGGDIYSTVNDNKYETMSGTSMAAPHATGGQALIIQGIRKNNPNIKGRDLSRLARFTAINTAQVRMDKEHPDTPYSPRRQGAGMMQIKNAIENSVILTYKKDGNAVTALKQIGKTTEFELQLENLGDKEVAYKVSHLGGVLTDAKLTTSSKMHYDVQLAEDQANVKFSNNEIKVPAKGKTTIKVTLNVTDKVELERFIEGFIKFEATGAPSLVMPYIGYYGDWSKEEIINVPVWNFNDPNFKPQDHNETLPQSFMTTMVGDKNNYLGYEGKDEDGNVIINPNDIVISPNKDEAGDQIIPYLYHLRNAKHTEVVVLDKDGKELGQVAKQSNIRRKVYNASNGSGKKVSGFTGLSWDGTIFNKSTGKYEVVKEGQYTIDIRSSVDLVNAKPQSFKVPVKVDLTAPTVEIINVAKKDGNIYNVQWKAEDQGSKVLQEGYAIAVNGELIDVDDDKVSYDEKTKTYSIDIALEKGYESISVGAMDIAYNMGHATKYAETNETKVVFDGFDGSSLSVTESQNYEFTGRLTKQPKAFKLNGKDVIINKDLTFSHEVKLSEGINRITFYLEDMAGKVTEYAIKAECDTVDPMITLDMANVVENDIYIKKGEANVTLNGEVSDNTMGYKFSINGKVILDTNNVDVVGHNARTFSEKVDVKVGDTIELKVTDAYGHTTVRTLTVKEFKGWAKQANGTWKYYDEAGNEVKNGWRLINSYWYYFNADGTMATGWKQVNGHWYYLYEGGDMAQGWINLNGYWYYLHKGGDMATGWTNIGGYWYYFYEGGDMAKNTKIDGYKINADGVRVK</sequence>
<reference evidence="16 17" key="1">
    <citation type="submission" date="2021-03" db="EMBL/GenBank/DDBJ databases">
        <title>Genomic Encyclopedia of Type Strains, Phase IV (KMG-IV): sequencing the most valuable type-strain genomes for metagenomic binning, comparative biology and taxonomic classification.</title>
        <authorList>
            <person name="Goeker M."/>
        </authorList>
    </citation>
    <scope>NUCLEOTIDE SEQUENCE [LARGE SCALE GENOMIC DNA]</scope>
    <source>
        <strain evidence="16 17">DSM 28650</strain>
    </source>
</reference>
<accession>A0ABS4K513</accession>
<keyword evidence="17" id="KW-1185">Reference proteome</keyword>
<evidence type="ECO:0000313" key="16">
    <source>
        <dbReference type="EMBL" id="MBP2022350.1"/>
    </source>
</evidence>
<evidence type="ECO:0000256" key="6">
    <source>
        <dbReference type="ARBA" id="ARBA00022737"/>
    </source>
</evidence>
<keyword evidence="2" id="KW-0134">Cell wall</keyword>
<dbReference type="SUPFAM" id="SSF52025">
    <property type="entry name" value="PA domain"/>
    <property type="match status" value="1"/>
</dbReference>
<dbReference type="Gene3D" id="2.60.40.10">
    <property type="entry name" value="Immunoglobulins"/>
    <property type="match status" value="1"/>
</dbReference>
<dbReference type="Gene3D" id="2.60.40.1710">
    <property type="entry name" value="Subtilisin-like superfamily"/>
    <property type="match status" value="1"/>
</dbReference>
<evidence type="ECO:0000256" key="3">
    <source>
        <dbReference type="ARBA" id="ARBA00022525"/>
    </source>
</evidence>
<feature type="repeat" description="Cell wall-binding" evidence="9">
    <location>
        <begin position="1277"/>
        <end position="1296"/>
    </location>
</feature>
<dbReference type="PROSITE" id="PS00136">
    <property type="entry name" value="SUBTILASE_ASP"/>
    <property type="match status" value="1"/>
</dbReference>
<dbReference type="InterPro" id="IPR010259">
    <property type="entry name" value="S8pro/Inhibitor_I9"/>
</dbReference>
<evidence type="ECO:0000259" key="15">
    <source>
        <dbReference type="Pfam" id="PF06280"/>
    </source>
</evidence>
<evidence type="ECO:0000256" key="11">
    <source>
        <dbReference type="RuleBase" id="RU003355"/>
    </source>
</evidence>
<dbReference type="EC" id="3.4.21.96" evidence="16"/>
<comment type="caution">
    <text evidence="16">The sequence shown here is derived from an EMBL/GenBank/DDBJ whole genome shotgun (WGS) entry which is preliminary data.</text>
</comment>